<accession>A0A8S4BGE7</accession>
<proteinExistence type="predicted"/>
<dbReference type="Proteomes" id="UP000677803">
    <property type="component" value="Unassembled WGS sequence"/>
</dbReference>
<dbReference type="PROSITE" id="PS50262">
    <property type="entry name" value="G_PROTEIN_RECEP_F1_2"/>
    <property type="match status" value="1"/>
</dbReference>
<reference evidence="11" key="1">
    <citation type="submission" date="2021-05" db="EMBL/GenBank/DDBJ databases">
        <authorList>
            <person name="Tigano A."/>
        </authorList>
    </citation>
    <scope>NUCLEOTIDE SEQUENCE</scope>
</reference>
<dbReference type="SUPFAM" id="SSF81321">
    <property type="entry name" value="Family A G protein-coupled receptor-like"/>
    <property type="match status" value="1"/>
</dbReference>
<dbReference type="AlphaFoldDB" id="A0A8S4BGE7"/>
<keyword evidence="12" id="KW-1185">Reference proteome</keyword>
<dbReference type="Pfam" id="PF00001">
    <property type="entry name" value="7tm_1"/>
    <property type="match status" value="1"/>
</dbReference>
<evidence type="ECO:0000256" key="9">
    <source>
        <dbReference type="SAM" id="Phobius"/>
    </source>
</evidence>
<dbReference type="PANTHER" id="PTHR24231">
    <property type="entry name" value="PURINOCEPTOR-RELATED G-PROTEIN COUPLED RECEPTOR"/>
    <property type="match status" value="1"/>
</dbReference>
<keyword evidence="6 9" id="KW-0472">Membrane</keyword>
<comment type="subcellular location">
    <subcellularLocation>
        <location evidence="1">Cell membrane</location>
        <topology evidence="1">Multi-pass membrane protein</topology>
    </subcellularLocation>
</comment>
<protein>
    <submittedName>
        <fullName evidence="11">(Atlantic silverside) hypothetical protein</fullName>
    </submittedName>
</protein>
<evidence type="ECO:0000256" key="4">
    <source>
        <dbReference type="ARBA" id="ARBA00022989"/>
    </source>
</evidence>
<dbReference type="Gene3D" id="1.20.1070.10">
    <property type="entry name" value="Rhodopsin 7-helix transmembrane proteins"/>
    <property type="match status" value="1"/>
</dbReference>
<name>A0A8S4BGE7_9TELE</name>
<evidence type="ECO:0000256" key="1">
    <source>
        <dbReference type="ARBA" id="ARBA00004651"/>
    </source>
</evidence>
<evidence type="ECO:0000256" key="7">
    <source>
        <dbReference type="ARBA" id="ARBA00023170"/>
    </source>
</evidence>
<dbReference type="InterPro" id="IPR017452">
    <property type="entry name" value="GPCR_Rhodpsn_7TM"/>
</dbReference>
<keyword evidence="4 9" id="KW-1133">Transmembrane helix</keyword>
<evidence type="ECO:0000256" key="8">
    <source>
        <dbReference type="ARBA" id="ARBA00023224"/>
    </source>
</evidence>
<evidence type="ECO:0000256" key="3">
    <source>
        <dbReference type="ARBA" id="ARBA00022692"/>
    </source>
</evidence>
<feature type="transmembrane region" description="Helical" evidence="9">
    <location>
        <begin position="289"/>
        <end position="315"/>
    </location>
</feature>
<feature type="transmembrane region" description="Helical" evidence="9">
    <location>
        <begin position="116"/>
        <end position="134"/>
    </location>
</feature>
<organism evidence="11 12">
    <name type="scientific">Menidia menidia</name>
    <name type="common">Atlantic silverside</name>
    <dbReference type="NCBI Taxonomy" id="238744"/>
    <lineage>
        <taxon>Eukaryota</taxon>
        <taxon>Metazoa</taxon>
        <taxon>Chordata</taxon>
        <taxon>Craniata</taxon>
        <taxon>Vertebrata</taxon>
        <taxon>Euteleostomi</taxon>
        <taxon>Actinopterygii</taxon>
        <taxon>Neopterygii</taxon>
        <taxon>Teleostei</taxon>
        <taxon>Neoteleostei</taxon>
        <taxon>Acanthomorphata</taxon>
        <taxon>Ovalentaria</taxon>
        <taxon>Atherinomorphae</taxon>
        <taxon>Atheriniformes</taxon>
        <taxon>Atherinopsidae</taxon>
        <taxon>Menidiinae</taxon>
        <taxon>Menidia</taxon>
    </lineage>
</organism>
<dbReference type="OrthoDB" id="8826105at2759"/>
<feature type="domain" description="G-protein coupled receptors family 1 profile" evidence="10">
    <location>
        <begin position="54"/>
        <end position="313"/>
    </location>
</feature>
<keyword evidence="2" id="KW-1003">Cell membrane</keyword>
<feature type="transmembrane region" description="Helical" evidence="9">
    <location>
        <begin position="209"/>
        <end position="230"/>
    </location>
</feature>
<evidence type="ECO:0000256" key="2">
    <source>
        <dbReference type="ARBA" id="ARBA00022475"/>
    </source>
</evidence>
<sequence>METLANTSDTAEGDAFLVFLNLSGEFCRTSDRGRWYCGVLLGLFAVALPVGILGNAAVLLHYSCLGKALTASGVFLLNLALCDSAWILTLPFSLYFRIRRRGGPAAARLFCRVRRLSFNVNVYGSILFLTLVSFDRYVGAVHPVRSLRWWGAGRAKLCSAGAWAGLVIGSVPDLFVTFSARRPKNLDVCLDHVNGPFLYFRVSTVLRTALGFLLPLAALLAFYVRTACVLRRLKGGKRVGGAKRGGRKPLRLLTASVLLFLVSFVPYHVMVVALMVMVTHNMVTASNAMGLYVSYELCEAVCVLSSCLDPLLYILASGQFKRKLLALKRDRCRRLCSRANGRVGVIGDKKSLGTQASILSKKQTPPCGGLRPALRLNRKHSSYPVLTELRRACPRSRIPL</sequence>
<evidence type="ECO:0000313" key="11">
    <source>
        <dbReference type="EMBL" id="CAG5957757.1"/>
    </source>
</evidence>
<keyword evidence="7" id="KW-0675">Receptor</keyword>
<evidence type="ECO:0000256" key="6">
    <source>
        <dbReference type="ARBA" id="ARBA00023136"/>
    </source>
</evidence>
<evidence type="ECO:0000256" key="5">
    <source>
        <dbReference type="ARBA" id="ARBA00023040"/>
    </source>
</evidence>
<gene>
    <name evidence="11" type="ORF">MMEN_LOCUS14657</name>
</gene>
<dbReference type="EMBL" id="CAJRST010022223">
    <property type="protein sequence ID" value="CAG5957757.1"/>
    <property type="molecule type" value="Genomic_DNA"/>
</dbReference>
<keyword evidence="8" id="KW-0807">Transducer</keyword>
<feature type="transmembrane region" description="Helical" evidence="9">
    <location>
        <begin position="250"/>
        <end position="277"/>
    </location>
</feature>
<dbReference type="GO" id="GO:0005886">
    <property type="term" value="C:plasma membrane"/>
    <property type="evidence" value="ECO:0007669"/>
    <property type="project" value="UniProtKB-SubCell"/>
</dbReference>
<feature type="transmembrane region" description="Helical" evidence="9">
    <location>
        <begin position="35"/>
        <end position="62"/>
    </location>
</feature>
<keyword evidence="3 9" id="KW-0812">Transmembrane</keyword>
<dbReference type="InterPro" id="IPR000276">
    <property type="entry name" value="GPCR_Rhodpsn"/>
</dbReference>
<keyword evidence="5" id="KW-0297">G-protein coupled receptor</keyword>
<comment type="caution">
    <text evidence="11">The sequence shown here is derived from an EMBL/GenBank/DDBJ whole genome shotgun (WGS) entry which is preliminary data.</text>
</comment>
<dbReference type="PANTHER" id="PTHR24231:SF38">
    <property type="entry name" value="G-PROTEIN COUPLED RECEPTORS FAMILY 1 PROFILE DOMAIN-CONTAINING PROTEIN"/>
    <property type="match status" value="1"/>
</dbReference>
<dbReference type="PRINTS" id="PR00237">
    <property type="entry name" value="GPCRRHODOPSN"/>
</dbReference>
<evidence type="ECO:0000259" key="10">
    <source>
        <dbReference type="PROSITE" id="PS50262"/>
    </source>
</evidence>
<dbReference type="PRINTS" id="PR01157">
    <property type="entry name" value="P2YPURNOCPTR"/>
</dbReference>
<dbReference type="CDD" id="cd14982">
    <property type="entry name" value="7tmA_purinoceptor-like"/>
    <property type="match status" value="1"/>
</dbReference>
<dbReference type="GO" id="GO:0004930">
    <property type="term" value="F:G protein-coupled receptor activity"/>
    <property type="evidence" value="ECO:0007669"/>
    <property type="project" value="UniProtKB-KW"/>
</dbReference>
<feature type="transmembrane region" description="Helical" evidence="9">
    <location>
        <begin position="74"/>
        <end position="96"/>
    </location>
</feature>
<evidence type="ECO:0000313" key="12">
    <source>
        <dbReference type="Proteomes" id="UP000677803"/>
    </source>
</evidence>